<keyword evidence="2" id="KW-1185">Reference proteome</keyword>
<dbReference type="Proteomes" id="UP000012960">
    <property type="component" value="Unplaced"/>
</dbReference>
<dbReference type="EnsemblPlants" id="Ma10_t25980.1">
    <property type="protein sequence ID" value="Ma10_p25980.1"/>
    <property type="gene ID" value="Ma10_g25980"/>
</dbReference>
<evidence type="ECO:0000313" key="2">
    <source>
        <dbReference type="Proteomes" id="UP000012960"/>
    </source>
</evidence>
<reference evidence="1" key="1">
    <citation type="submission" date="2021-05" db="UniProtKB">
        <authorList>
            <consortium name="EnsemblPlants"/>
        </authorList>
    </citation>
    <scope>IDENTIFICATION</scope>
    <source>
        <strain evidence="1">subsp. malaccensis</strain>
    </source>
</reference>
<sequence length="29" mass="3258">MRLGIVGFGKHLKDTFPPLLLVTCQNQCK</sequence>
<dbReference type="Gramene" id="Ma10_t25980.1">
    <property type="protein sequence ID" value="Ma10_p25980.1"/>
    <property type="gene ID" value="Ma10_g25980"/>
</dbReference>
<protein>
    <submittedName>
        <fullName evidence="1">Uncharacterized protein</fullName>
    </submittedName>
</protein>
<dbReference type="AlphaFoldDB" id="A0A804L0G1"/>
<evidence type="ECO:0000313" key="1">
    <source>
        <dbReference type="EnsemblPlants" id="Ma10_p25980.1"/>
    </source>
</evidence>
<organism evidence="1 2">
    <name type="scientific">Musa acuminata subsp. malaccensis</name>
    <name type="common">Wild banana</name>
    <name type="synonym">Musa malaccensis</name>
    <dbReference type="NCBI Taxonomy" id="214687"/>
    <lineage>
        <taxon>Eukaryota</taxon>
        <taxon>Viridiplantae</taxon>
        <taxon>Streptophyta</taxon>
        <taxon>Embryophyta</taxon>
        <taxon>Tracheophyta</taxon>
        <taxon>Spermatophyta</taxon>
        <taxon>Magnoliopsida</taxon>
        <taxon>Liliopsida</taxon>
        <taxon>Zingiberales</taxon>
        <taxon>Musaceae</taxon>
        <taxon>Musa</taxon>
    </lineage>
</organism>
<proteinExistence type="predicted"/>
<dbReference type="InParanoid" id="A0A804L0G1"/>
<accession>A0A804L0G1</accession>
<name>A0A804L0G1_MUSAM</name>